<organism evidence="1 2">
    <name type="scientific">Hypsibius exemplaris</name>
    <name type="common">Freshwater tardigrade</name>
    <dbReference type="NCBI Taxonomy" id="2072580"/>
    <lineage>
        <taxon>Eukaryota</taxon>
        <taxon>Metazoa</taxon>
        <taxon>Ecdysozoa</taxon>
        <taxon>Tardigrada</taxon>
        <taxon>Eutardigrada</taxon>
        <taxon>Parachela</taxon>
        <taxon>Hypsibioidea</taxon>
        <taxon>Hypsibiidae</taxon>
        <taxon>Hypsibius</taxon>
    </lineage>
</organism>
<dbReference type="GO" id="GO:0035251">
    <property type="term" value="F:UDP-glucosyltransferase activity"/>
    <property type="evidence" value="ECO:0007669"/>
    <property type="project" value="InterPro"/>
</dbReference>
<dbReference type="EMBL" id="MTYJ01000015">
    <property type="protein sequence ID" value="OQV22853.1"/>
    <property type="molecule type" value="Genomic_DNA"/>
</dbReference>
<evidence type="ECO:0000313" key="1">
    <source>
        <dbReference type="EMBL" id="OQV22853.1"/>
    </source>
</evidence>
<name>A0A1W0X5U2_HYPEX</name>
<dbReference type="SUPFAM" id="SSF53756">
    <property type="entry name" value="UDP-Glycosyltransferase/glycogen phosphorylase"/>
    <property type="match status" value="1"/>
</dbReference>
<accession>A0A1W0X5U2</accession>
<reference evidence="2" key="1">
    <citation type="submission" date="2017-01" db="EMBL/GenBank/DDBJ databases">
        <title>Comparative genomics of anhydrobiosis in the tardigrade Hypsibius dujardini.</title>
        <authorList>
            <person name="Yoshida Y."/>
            <person name="Koutsovoulos G."/>
            <person name="Laetsch D."/>
            <person name="Stevens L."/>
            <person name="Kumar S."/>
            <person name="Horikawa D."/>
            <person name="Ishino K."/>
            <person name="Komine S."/>
            <person name="Tomita M."/>
            <person name="Blaxter M."/>
            <person name="Arakawa K."/>
        </authorList>
    </citation>
    <scope>NUCLEOTIDE SEQUENCE [LARGE SCALE GENOMIC DNA]</scope>
    <source>
        <strain evidence="2">Z151</strain>
    </source>
</reference>
<gene>
    <name evidence="1" type="ORF">BV898_03285</name>
</gene>
<dbReference type="AlphaFoldDB" id="A0A1W0X5U2"/>
<proteinExistence type="predicted"/>
<comment type="caution">
    <text evidence="1">The sequence shown here is derived from an EMBL/GenBank/DDBJ whole genome shotgun (WGS) entry which is preliminary data.</text>
</comment>
<evidence type="ECO:0000313" key="2">
    <source>
        <dbReference type="Proteomes" id="UP000192578"/>
    </source>
</evidence>
<keyword evidence="2" id="KW-1185">Reference proteome</keyword>
<dbReference type="OrthoDB" id="5835829at2759"/>
<dbReference type="Gene3D" id="3.40.50.2000">
    <property type="entry name" value="Glycogen Phosphorylase B"/>
    <property type="match status" value="1"/>
</dbReference>
<sequence length="202" mass="22447">MPGPRKKHAIPEHEKAVFWPVKSTLNNATGVILNTLWDVEVAALRTIKQDKSMTALSCVGSLLPKEKGSEGKHRDVEEKMKKWLDGKGDRSVVYVSFGSVAIPLKEQITEIGKALLVLGVWSLKEYYHRDRAVRRGGAYSGDRKQGSEDCFGDETNAAINEVGNWNEESDYTKSSYFQVAQALGVKLGEFRDLMKVIALSSD</sequence>
<protein>
    <submittedName>
        <fullName evidence="1">Uncharacterized protein</fullName>
    </submittedName>
</protein>
<dbReference type="PANTHER" id="PTHR48048">
    <property type="entry name" value="GLYCOSYLTRANSFERASE"/>
    <property type="match status" value="1"/>
</dbReference>
<dbReference type="InterPro" id="IPR050481">
    <property type="entry name" value="UDP-glycosyltransf_plant"/>
</dbReference>
<dbReference type="Proteomes" id="UP000192578">
    <property type="component" value="Unassembled WGS sequence"/>
</dbReference>